<evidence type="ECO:0000313" key="2">
    <source>
        <dbReference type="EMBL" id="KAF5322903.1"/>
    </source>
</evidence>
<dbReference type="EMBL" id="JAACJJ010000028">
    <property type="protein sequence ID" value="KAF5322903.1"/>
    <property type="molecule type" value="Genomic_DNA"/>
</dbReference>
<proteinExistence type="predicted"/>
<sequence length="129" mass="13107">MQDDTKHATSIAQQAVHTEPSSLGPRNRLASLLFQNAGVSGAENGGAGAAEEALAVLASGAAAKASNGLVGDVDAALEALSIEAVAEATIAKGNQDQDALRKAQRAIMLRPSAPRGWDTLDYVRAQSAA</sequence>
<dbReference type="Proteomes" id="UP000567179">
    <property type="component" value="Unassembled WGS sequence"/>
</dbReference>
<evidence type="ECO:0000256" key="1">
    <source>
        <dbReference type="SAM" id="MobiDB-lite"/>
    </source>
</evidence>
<dbReference type="AlphaFoldDB" id="A0A8H5F4F5"/>
<accession>A0A8H5F4F5</accession>
<comment type="caution">
    <text evidence="2">The sequence shown here is derived from an EMBL/GenBank/DDBJ whole genome shotgun (WGS) entry which is preliminary data.</text>
</comment>
<protein>
    <submittedName>
        <fullName evidence="2">Uncharacterized protein</fullName>
    </submittedName>
</protein>
<evidence type="ECO:0000313" key="3">
    <source>
        <dbReference type="Proteomes" id="UP000567179"/>
    </source>
</evidence>
<feature type="region of interest" description="Disordered" evidence="1">
    <location>
        <begin position="1"/>
        <end position="27"/>
    </location>
</feature>
<keyword evidence="3" id="KW-1185">Reference proteome</keyword>
<reference evidence="2 3" key="1">
    <citation type="journal article" date="2020" name="ISME J.">
        <title>Uncovering the hidden diversity of litter-decomposition mechanisms in mushroom-forming fungi.</title>
        <authorList>
            <person name="Floudas D."/>
            <person name="Bentzer J."/>
            <person name="Ahren D."/>
            <person name="Johansson T."/>
            <person name="Persson P."/>
            <person name="Tunlid A."/>
        </authorList>
    </citation>
    <scope>NUCLEOTIDE SEQUENCE [LARGE SCALE GENOMIC DNA]</scope>
    <source>
        <strain evidence="2 3">CBS 101986</strain>
    </source>
</reference>
<organism evidence="2 3">
    <name type="scientific">Psilocybe cf. subviscida</name>
    <dbReference type="NCBI Taxonomy" id="2480587"/>
    <lineage>
        <taxon>Eukaryota</taxon>
        <taxon>Fungi</taxon>
        <taxon>Dikarya</taxon>
        <taxon>Basidiomycota</taxon>
        <taxon>Agaricomycotina</taxon>
        <taxon>Agaricomycetes</taxon>
        <taxon>Agaricomycetidae</taxon>
        <taxon>Agaricales</taxon>
        <taxon>Agaricineae</taxon>
        <taxon>Strophariaceae</taxon>
        <taxon>Psilocybe</taxon>
    </lineage>
</organism>
<feature type="compositionally biased region" description="Polar residues" evidence="1">
    <location>
        <begin position="8"/>
        <end position="21"/>
    </location>
</feature>
<name>A0A8H5F4F5_9AGAR</name>
<gene>
    <name evidence="2" type="ORF">D9619_001425</name>
</gene>